<organism evidence="2 3">
    <name type="scientific">Mycobacterium talmoniae</name>
    <dbReference type="NCBI Taxonomy" id="1858794"/>
    <lineage>
        <taxon>Bacteria</taxon>
        <taxon>Bacillati</taxon>
        <taxon>Actinomycetota</taxon>
        <taxon>Actinomycetes</taxon>
        <taxon>Mycobacteriales</taxon>
        <taxon>Mycobacteriaceae</taxon>
        <taxon>Mycobacterium</taxon>
    </lineage>
</organism>
<gene>
    <name evidence="2" type="ORF">C1Y40_04053</name>
</gene>
<proteinExistence type="predicted"/>
<dbReference type="EMBL" id="PPEA01000588">
    <property type="protein sequence ID" value="PQM45778.1"/>
    <property type="molecule type" value="Genomic_DNA"/>
</dbReference>
<dbReference type="Pfam" id="PF14337">
    <property type="entry name" value="Abi_alpha"/>
    <property type="match status" value="1"/>
</dbReference>
<comment type="caution">
    <text evidence="2">The sequence shown here is derived from an EMBL/GenBank/DDBJ whole genome shotgun (WGS) entry which is preliminary data.</text>
</comment>
<feature type="region of interest" description="Disordered" evidence="1">
    <location>
        <begin position="122"/>
        <end position="207"/>
    </location>
</feature>
<dbReference type="Gene3D" id="3.30.110.190">
    <property type="match status" value="1"/>
</dbReference>
<feature type="compositionally biased region" description="Basic and acidic residues" evidence="1">
    <location>
        <begin position="159"/>
        <end position="169"/>
    </location>
</feature>
<accession>A0A2S8BGN0</accession>
<feature type="compositionally biased region" description="Basic residues" evidence="1">
    <location>
        <begin position="460"/>
        <end position="478"/>
    </location>
</feature>
<evidence type="ECO:0000313" key="3">
    <source>
        <dbReference type="Proteomes" id="UP000238296"/>
    </source>
</evidence>
<sequence>MSSPGSEERKTPEAASLLGDLNLESLGELGTSVILIRNLATEIVNAVEHVRGATTSVWNALTLLRYPDNAGDRPGGSGNPLGNVAGLLGGHVGQGPVGDLLNPLGVVGRSGSAADIRRLLNFPAGTSGSEPESAGDRGPQNPVGVLTDAVNDVLGGTGGREKQRPEPEKSPGTSKSSTAPPPGANGSATDAPAANGPAPPVRPPDNLVTALLGANPATEVLGRAIDTVTQPVQPVIEQVGEGLRQVATGPLTGVKDVLDRVVGTGARYETDALRKRGNALIGISYRPELQRRDVHPSFARILDELLPDEARILRFLGVAGPQPLLDVRTKTLFQVGSVLLAGDVSMVASMAGCHWPDRDHHYFANLNRLGLVDLSREPVDDYRRYALLEVQPAALHAIESGERTITIYRSIGLTAFGRQFIDVCIDTEGYNAGAGTATAGKTESAARPDFTSRTAADGRRRPRCPAARRGRRAARHPARSPCRAFHRTRPEAGHGTARSRRPRSFWPSPR</sequence>
<evidence type="ECO:0000313" key="2">
    <source>
        <dbReference type="EMBL" id="PQM45778.1"/>
    </source>
</evidence>
<dbReference type="InterPro" id="IPR025506">
    <property type="entry name" value="Abi_alpha"/>
</dbReference>
<evidence type="ECO:0008006" key="4">
    <source>
        <dbReference type="Google" id="ProtNLM"/>
    </source>
</evidence>
<reference evidence="2 3" key="1">
    <citation type="journal article" date="2017" name="Int. J. Syst. Evol. Microbiol.">
        <title>Mycobacterium talmoniae sp. nov., a slowly growing mycobacterium isolated from human respiratory samples.</title>
        <authorList>
            <person name="Davidson R.M."/>
            <person name="DeGroote M.A."/>
            <person name="Marola J.L."/>
            <person name="Buss S."/>
            <person name="Jones V."/>
            <person name="McNeil M.R."/>
            <person name="Freifeld A.G."/>
            <person name="Elaine Epperson L."/>
            <person name="Hasan N.A."/>
            <person name="Jackson M."/>
            <person name="Iwen P.C."/>
            <person name="Salfinger M."/>
            <person name="Strong M."/>
        </authorList>
    </citation>
    <scope>NUCLEOTIDE SEQUENCE [LARGE SCALE GENOMIC DNA]</scope>
    <source>
        <strain evidence="2 3">ATCC BAA-2683</strain>
    </source>
</reference>
<dbReference type="Proteomes" id="UP000238296">
    <property type="component" value="Unassembled WGS sequence"/>
</dbReference>
<feature type="region of interest" description="Disordered" evidence="1">
    <location>
        <begin position="436"/>
        <end position="510"/>
    </location>
</feature>
<dbReference type="AlphaFoldDB" id="A0A2S8BGN0"/>
<feature type="compositionally biased region" description="Low complexity" evidence="1">
    <location>
        <begin position="436"/>
        <end position="445"/>
    </location>
</feature>
<name>A0A2S8BGN0_9MYCO</name>
<protein>
    <recommendedName>
        <fullName evidence="4">DUF4393 domain-containing protein</fullName>
    </recommendedName>
</protein>
<evidence type="ECO:0000256" key="1">
    <source>
        <dbReference type="SAM" id="MobiDB-lite"/>
    </source>
</evidence>